<dbReference type="KEGG" id="ngr:NAEGRDRAFT_64681"/>
<dbReference type="SUPFAM" id="SSF48371">
    <property type="entry name" value="ARM repeat"/>
    <property type="match status" value="1"/>
</dbReference>
<evidence type="ECO:0000313" key="1">
    <source>
        <dbReference type="EMBL" id="EFC47315.1"/>
    </source>
</evidence>
<name>D2V761_NAEGR</name>
<dbReference type="InterPro" id="IPR016024">
    <property type="entry name" value="ARM-type_fold"/>
</dbReference>
<proteinExistence type="predicted"/>
<dbReference type="GeneID" id="8860432"/>
<dbReference type="RefSeq" id="XP_002680059.1">
    <property type="nucleotide sequence ID" value="XM_002680013.1"/>
</dbReference>
<sequence length="509" mass="58328">MSQQENLEEIILPSSLPFIKSINQPLKKYLNEEETLRSASQILSLINFSECANQTLQQEDVESICALLDIIKNILDVTGKDMVANKLLTSNTISELISTMFKFLIDIHYTTVLEESVLSALLESQEFLLSNFPSTFENFIGDITNVIPQLCQIYLSFFPNNGSKECLTETASIMFLPNICKFTVLHIHSADQCIVIQKYATNILKTLVGRHPIIAQHRNVFNNICNQIRYSSNEIKLLSMEIVTLISSTQSFDPTIHKNLINLIITLLNGYYGMFPSYRTLEFDDLFADLLNSTMDEMILILSYFGIERIEMINTITSYLYWNISNSKSEKFKKQIINILCVFIDKYSMTDLELVLKGIEAIKECFQNHIFPNNEDFIDLIKKYLSIHYSSNATKRKESQTDSQGSKRRKIEEGDFNEDINSSFNSAEFPSHEFGNNFYLIDSEYGQILFETLQKYVSKCSENDADMTEMYILLMALCPFGPVKDSLALIDLIHSLIDYTKNCTEVSSH</sequence>
<dbReference type="Proteomes" id="UP000006671">
    <property type="component" value="Unassembled WGS sequence"/>
</dbReference>
<evidence type="ECO:0000313" key="2">
    <source>
        <dbReference type="Proteomes" id="UP000006671"/>
    </source>
</evidence>
<dbReference type="AlphaFoldDB" id="D2V761"/>
<organism evidence="2">
    <name type="scientific">Naegleria gruberi</name>
    <name type="common">Amoeba</name>
    <dbReference type="NCBI Taxonomy" id="5762"/>
    <lineage>
        <taxon>Eukaryota</taxon>
        <taxon>Discoba</taxon>
        <taxon>Heterolobosea</taxon>
        <taxon>Tetramitia</taxon>
        <taxon>Eutetramitia</taxon>
        <taxon>Vahlkampfiidae</taxon>
        <taxon>Naegleria</taxon>
    </lineage>
</organism>
<reference evidence="1 2" key="1">
    <citation type="journal article" date="2010" name="Cell">
        <title>The genome of Naegleria gruberi illuminates early eukaryotic versatility.</title>
        <authorList>
            <person name="Fritz-Laylin L.K."/>
            <person name="Prochnik S.E."/>
            <person name="Ginger M.L."/>
            <person name="Dacks J.B."/>
            <person name="Carpenter M.L."/>
            <person name="Field M.C."/>
            <person name="Kuo A."/>
            <person name="Paredez A."/>
            <person name="Chapman J."/>
            <person name="Pham J."/>
            <person name="Shu S."/>
            <person name="Neupane R."/>
            <person name="Cipriano M."/>
            <person name="Mancuso J."/>
            <person name="Tu H."/>
            <person name="Salamov A."/>
            <person name="Lindquist E."/>
            <person name="Shapiro H."/>
            <person name="Lucas S."/>
            <person name="Grigoriev I.V."/>
            <person name="Cande W.Z."/>
            <person name="Fulton C."/>
            <person name="Rokhsar D.S."/>
            <person name="Dawson S.C."/>
        </authorList>
    </citation>
    <scope>NUCLEOTIDE SEQUENCE [LARGE SCALE GENOMIC DNA]</scope>
    <source>
        <strain evidence="1 2">NEG-M</strain>
    </source>
</reference>
<dbReference type="VEuPathDB" id="AmoebaDB:NAEGRDRAFT_64681"/>
<accession>D2V761</accession>
<keyword evidence="2" id="KW-1185">Reference proteome</keyword>
<dbReference type="EMBL" id="GG738855">
    <property type="protein sequence ID" value="EFC47315.1"/>
    <property type="molecule type" value="Genomic_DNA"/>
</dbReference>
<dbReference type="InParanoid" id="D2V761"/>
<protein>
    <submittedName>
        <fullName evidence="1">Predicted protein</fullName>
    </submittedName>
</protein>
<gene>
    <name evidence="1" type="ORF">NAEGRDRAFT_64681</name>
</gene>